<dbReference type="Proteomes" id="UP000068382">
    <property type="component" value="Unassembled WGS sequence"/>
</dbReference>
<dbReference type="InterPro" id="IPR050099">
    <property type="entry name" value="SIS_GmhA/DiaA_subfam"/>
</dbReference>
<dbReference type="Gene3D" id="3.40.50.10490">
    <property type="entry name" value="Glucose-6-phosphate isomerase like protein, domain 1"/>
    <property type="match status" value="1"/>
</dbReference>
<dbReference type="PANTHER" id="PTHR30390:SF8">
    <property type="entry name" value="SUGAR ISOMERASE (SIS)"/>
    <property type="match status" value="1"/>
</dbReference>
<evidence type="ECO:0000313" key="2">
    <source>
        <dbReference type="EMBL" id="KUP93566.1"/>
    </source>
</evidence>
<protein>
    <submittedName>
        <fullName evidence="2">Phosphoheptose isomerase</fullName>
        <ecNumber evidence="2">5.3.1.28</ecNumber>
    </submittedName>
</protein>
<feature type="domain" description="SIS" evidence="1">
    <location>
        <begin position="43"/>
        <end position="208"/>
    </location>
</feature>
<dbReference type="EC" id="5.3.1.28" evidence="2"/>
<dbReference type="Pfam" id="PF13580">
    <property type="entry name" value="SIS_2"/>
    <property type="match status" value="1"/>
</dbReference>
<evidence type="ECO:0000313" key="3">
    <source>
        <dbReference type="Proteomes" id="UP000068382"/>
    </source>
</evidence>
<keyword evidence="2" id="KW-0413">Isomerase</keyword>
<dbReference type="AlphaFoldDB" id="A0A132BZ97"/>
<dbReference type="CDD" id="cd05006">
    <property type="entry name" value="SIS_GmhA"/>
    <property type="match status" value="1"/>
</dbReference>
<dbReference type="GO" id="GO:0097367">
    <property type="term" value="F:carbohydrate derivative binding"/>
    <property type="evidence" value="ECO:0007669"/>
    <property type="project" value="InterPro"/>
</dbReference>
<organism evidence="2 3">
    <name type="scientific">Tritonibacter horizontis</name>
    <dbReference type="NCBI Taxonomy" id="1768241"/>
    <lineage>
        <taxon>Bacteria</taxon>
        <taxon>Pseudomonadati</taxon>
        <taxon>Pseudomonadota</taxon>
        <taxon>Alphaproteobacteria</taxon>
        <taxon>Rhodobacterales</taxon>
        <taxon>Paracoccaceae</taxon>
        <taxon>Tritonibacter</taxon>
    </lineage>
</organism>
<name>A0A132BZ97_9RHOB</name>
<dbReference type="GO" id="GO:0016853">
    <property type="term" value="F:isomerase activity"/>
    <property type="evidence" value="ECO:0007669"/>
    <property type="project" value="UniProtKB-KW"/>
</dbReference>
<gene>
    <name evidence="2" type="primary">gmhA</name>
    <name evidence="2" type="ORF">TRIHO_15890</name>
</gene>
<dbReference type="OrthoDB" id="9810929at2"/>
<reference evidence="2 3" key="1">
    <citation type="submission" date="2015-12" db="EMBL/GenBank/DDBJ databases">
        <title>Genome sequence of the marine Rhodobacteraceae strain O3.65, Candidatus Tritonibacter horizontis.</title>
        <authorList>
            <person name="Poehlein A."/>
            <person name="Giebel H.A."/>
            <person name="Voget S."/>
            <person name="Brinkhoff T."/>
        </authorList>
    </citation>
    <scope>NUCLEOTIDE SEQUENCE [LARGE SCALE GENOMIC DNA]</scope>
    <source>
        <strain evidence="2 3">O3.65</strain>
    </source>
</reference>
<sequence length="208" mass="22703">MSDFFPTTAYDTCESFAGDYFATLAKATQVSDLSALDRVATLLKDTITAGNFIYICGNGGSAGIANHSLCDFLKCVRTDTDLMPRFMSLSAHTEMNSALANDISYDEVFAYQLQSMARPGDLVWTVSSSGDSENVVRALQVAKDLGLKSISFTGFSGGRSKDLADVNAHVNAQNYGVVEDIHMAFIHILTQYLRMTNMDKSLIADRKF</sequence>
<evidence type="ECO:0000259" key="1">
    <source>
        <dbReference type="PROSITE" id="PS51464"/>
    </source>
</evidence>
<dbReference type="InterPro" id="IPR001347">
    <property type="entry name" value="SIS_dom"/>
</dbReference>
<dbReference type="RefSeq" id="WP_068241841.1">
    <property type="nucleotide sequence ID" value="NZ_LPUY01000049.1"/>
</dbReference>
<proteinExistence type="predicted"/>
<dbReference type="GO" id="GO:1901135">
    <property type="term" value="P:carbohydrate derivative metabolic process"/>
    <property type="evidence" value="ECO:0007669"/>
    <property type="project" value="InterPro"/>
</dbReference>
<dbReference type="SUPFAM" id="SSF53697">
    <property type="entry name" value="SIS domain"/>
    <property type="match status" value="1"/>
</dbReference>
<dbReference type="EMBL" id="LPUY01000049">
    <property type="protein sequence ID" value="KUP93566.1"/>
    <property type="molecule type" value="Genomic_DNA"/>
</dbReference>
<dbReference type="PANTHER" id="PTHR30390">
    <property type="entry name" value="SEDOHEPTULOSE 7-PHOSPHATE ISOMERASE / DNAA INITIATOR-ASSOCIATING FACTOR FOR REPLICATION INITIATION"/>
    <property type="match status" value="1"/>
</dbReference>
<dbReference type="PATRIC" id="fig|1768241.3.peg.1668"/>
<comment type="caution">
    <text evidence="2">The sequence shown here is derived from an EMBL/GenBank/DDBJ whole genome shotgun (WGS) entry which is preliminary data.</text>
</comment>
<dbReference type="InterPro" id="IPR046348">
    <property type="entry name" value="SIS_dom_sf"/>
</dbReference>
<keyword evidence="3" id="KW-1185">Reference proteome</keyword>
<dbReference type="PROSITE" id="PS51464">
    <property type="entry name" value="SIS"/>
    <property type="match status" value="1"/>
</dbReference>
<dbReference type="InterPro" id="IPR035461">
    <property type="entry name" value="GmhA/DiaA"/>
</dbReference>
<accession>A0A132BZ97</accession>